<dbReference type="UniPathway" id="UPA00241">
    <property type="reaction ID" value="UER00356"/>
</dbReference>
<dbReference type="FunFam" id="3.40.50.300:FF:000991">
    <property type="entry name" value="Dephospho-CoA kinase"/>
    <property type="match status" value="1"/>
</dbReference>
<dbReference type="Gene3D" id="3.40.50.300">
    <property type="entry name" value="P-loop containing nucleotide triphosphate hydrolases"/>
    <property type="match status" value="1"/>
</dbReference>
<dbReference type="GO" id="GO:0005524">
    <property type="term" value="F:ATP binding"/>
    <property type="evidence" value="ECO:0007669"/>
    <property type="project" value="UniProtKB-UniRule"/>
</dbReference>
<name>A0A6J4LNK6_9ACTN</name>
<dbReference type="InterPro" id="IPR027417">
    <property type="entry name" value="P-loop_NTPase"/>
</dbReference>
<evidence type="ECO:0000256" key="5">
    <source>
        <dbReference type="ARBA" id="ARBA00022777"/>
    </source>
</evidence>
<dbReference type="HAMAP" id="MF_00376">
    <property type="entry name" value="Dephospho_CoA_kinase"/>
    <property type="match status" value="1"/>
</dbReference>
<keyword evidence="4 8" id="KW-0547">Nucleotide-binding</keyword>
<evidence type="ECO:0000256" key="1">
    <source>
        <dbReference type="ARBA" id="ARBA00009018"/>
    </source>
</evidence>
<evidence type="ECO:0000256" key="2">
    <source>
        <dbReference type="ARBA" id="ARBA00022490"/>
    </source>
</evidence>
<comment type="pathway">
    <text evidence="8">Cofactor biosynthesis; coenzyme A biosynthesis; CoA from (R)-pantothenate: step 5/5.</text>
</comment>
<evidence type="ECO:0000256" key="9">
    <source>
        <dbReference type="NCBIfam" id="TIGR00152"/>
    </source>
</evidence>
<dbReference type="GO" id="GO:0005737">
    <property type="term" value="C:cytoplasm"/>
    <property type="evidence" value="ECO:0007669"/>
    <property type="project" value="UniProtKB-SubCell"/>
</dbReference>
<evidence type="ECO:0000313" key="10">
    <source>
        <dbReference type="EMBL" id="CAA9335651.1"/>
    </source>
</evidence>
<dbReference type="InterPro" id="IPR001977">
    <property type="entry name" value="Depp_CoAkinase"/>
</dbReference>
<proteinExistence type="inferred from homology"/>
<dbReference type="PROSITE" id="PS51219">
    <property type="entry name" value="DPCK"/>
    <property type="match status" value="1"/>
</dbReference>
<dbReference type="Pfam" id="PF01121">
    <property type="entry name" value="CoaE"/>
    <property type="match status" value="1"/>
</dbReference>
<organism evidence="10">
    <name type="scientific">uncultured Nocardioidaceae bacterium</name>
    <dbReference type="NCBI Taxonomy" id="253824"/>
    <lineage>
        <taxon>Bacteria</taxon>
        <taxon>Bacillati</taxon>
        <taxon>Actinomycetota</taxon>
        <taxon>Actinomycetes</taxon>
        <taxon>Propionibacteriales</taxon>
        <taxon>Nocardioidaceae</taxon>
        <taxon>environmental samples</taxon>
    </lineage>
</organism>
<accession>A0A6J4LNK6</accession>
<dbReference type="EMBL" id="CADCUI010000014">
    <property type="protein sequence ID" value="CAA9335651.1"/>
    <property type="molecule type" value="Genomic_DNA"/>
</dbReference>
<keyword evidence="7 8" id="KW-0173">Coenzyme A biosynthesis</keyword>
<dbReference type="CDD" id="cd02022">
    <property type="entry name" value="DPCK"/>
    <property type="match status" value="1"/>
</dbReference>
<gene>
    <name evidence="8" type="primary">coaE</name>
    <name evidence="10" type="ORF">AVDCRST_MAG34-807</name>
</gene>
<comment type="similarity">
    <text evidence="1 8">Belongs to the CoaE family.</text>
</comment>
<evidence type="ECO:0000256" key="8">
    <source>
        <dbReference type="HAMAP-Rule" id="MF_00376"/>
    </source>
</evidence>
<comment type="subcellular location">
    <subcellularLocation>
        <location evidence="8">Cytoplasm</location>
    </subcellularLocation>
</comment>
<evidence type="ECO:0000256" key="6">
    <source>
        <dbReference type="ARBA" id="ARBA00022840"/>
    </source>
</evidence>
<dbReference type="PANTHER" id="PTHR10695:SF46">
    <property type="entry name" value="BIFUNCTIONAL COENZYME A SYNTHASE-RELATED"/>
    <property type="match status" value="1"/>
</dbReference>
<dbReference type="AlphaFoldDB" id="A0A6J4LNK6"/>
<dbReference type="NCBIfam" id="TIGR00152">
    <property type="entry name" value="dephospho-CoA kinase"/>
    <property type="match status" value="1"/>
</dbReference>
<feature type="binding site" evidence="8">
    <location>
        <begin position="10"/>
        <end position="15"/>
    </location>
    <ligand>
        <name>ATP</name>
        <dbReference type="ChEBI" id="CHEBI:30616"/>
    </ligand>
</feature>
<keyword evidence="5 8" id="KW-0418">Kinase</keyword>
<keyword evidence="6 8" id="KW-0067">ATP-binding</keyword>
<dbReference type="GO" id="GO:0015937">
    <property type="term" value="P:coenzyme A biosynthetic process"/>
    <property type="evidence" value="ECO:0007669"/>
    <property type="project" value="UniProtKB-UniRule"/>
</dbReference>
<evidence type="ECO:0000256" key="4">
    <source>
        <dbReference type="ARBA" id="ARBA00022741"/>
    </source>
</evidence>
<protein>
    <recommendedName>
        <fullName evidence="8 9">Dephospho-CoA kinase</fullName>
        <ecNumber evidence="8 9">2.7.1.24</ecNumber>
    </recommendedName>
    <alternativeName>
        <fullName evidence="8">Dephosphocoenzyme A kinase</fullName>
    </alternativeName>
</protein>
<dbReference type="GO" id="GO:0004140">
    <property type="term" value="F:dephospho-CoA kinase activity"/>
    <property type="evidence" value="ECO:0007669"/>
    <property type="project" value="UniProtKB-UniRule"/>
</dbReference>
<dbReference type="EC" id="2.7.1.24" evidence="8 9"/>
<evidence type="ECO:0000256" key="7">
    <source>
        <dbReference type="ARBA" id="ARBA00022993"/>
    </source>
</evidence>
<keyword evidence="2 8" id="KW-0963">Cytoplasm</keyword>
<evidence type="ECO:0000256" key="3">
    <source>
        <dbReference type="ARBA" id="ARBA00022679"/>
    </source>
</evidence>
<reference evidence="10" key="1">
    <citation type="submission" date="2020-02" db="EMBL/GenBank/DDBJ databases">
        <authorList>
            <person name="Meier V. D."/>
        </authorList>
    </citation>
    <scope>NUCLEOTIDE SEQUENCE</scope>
    <source>
        <strain evidence="10">AVDCRST_MAG34</strain>
    </source>
</reference>
<dbReference type="SUPFAM" id="SSF52540">
    <property type="entry name" value="P-loop containing nucleoside triphosphate hydrolases"/>
    <property type="match status" value="1"/>
</dbReference>
<sequence>MRVGLTGGVASGKSTVSELLRELGAVVIDADRLARDVVARGTAGLAAVVSEFGPDVLTEDGDLDRPAMARLVFHDEPARRRLEGIVHPLVLEEIRRLEVEVPDGALVVHDIPLLAESGRADSFDAVVVVDAPPELQVERMMADRGWSRADAEARIGAQAARPDRLAIATHVIDNAGSLDDLRPQVEEVYRRLTSAAPRPSERGA</sequence>
<dbReference type="NCBIfam" id="NF002879">
    <property type="entry name" value="PRK03333.1"/>
    <property type="match status" value="1"/>
</dbReference>
<comment type="catalytic activity">
    <reaction evidence="8">
        <text>3'-dephospho-CoA + ATP = ADP + CoA + H(+)</text>
        <dbReference type="Rhea" id="RHEA:18245"/>
        <dbReference type="ChEBI" id="CHEBI:15378"/>
        <dbReference type="ChEBI" id="CHEBI:30616"/>
        <dbReference type="ChEBI" id="CHEBI:57287"/>
        <dbReference type="ChEBI" id="CHEBI:57328"/>
        <dbReference type="ChEBI" id="CHEBI:456216"/>
        <dbReference type="EC" id="2.7.1.24"/>
    </reaction>
</comment>
<dbReference type="PANTHER" id="PTHR10695">
    <property type="entry name" value="DEPHOSPHO-COA KINASE-RELATED"/>
    <property type="match status" value="1"/>
</dbReference>
<keyword evidence="3 8" id="KW-0808">Transferase</keyword>
<comment type="function">
    <text evidence="8">Catalyzes the phosphorylation of the 3'-hydroxyl group of dephosphocoenzyme A to form coenzyme A.</text>
</comment>